<dbReference type="OrthoDB" id="9808698at2"/>
<dbReference type="EMBL" id="CP029347">
    <property type="protein sequence ID" value="AWL10659.1"/>
    <property type="molecule type" value="Genomic_DNA"/>
</dbReference>
<dbReference type="Proteomes" id="UP000245728">
    <property type="component" value="Chromosome"/>
</dbReference>
<keyword evidence="4" id="KW-0238">DNA-binding</keyword>
<evidence type="ECO:0000256" key="1">
    <source>
        <dbReference type="ARBA" id="ARBA00022491"/>
    </source>
</evidence>
<dbReference type="CDD" id="cd07377">
    <property type="entry name" value="WHTH_GntR"/>
    <property type="match status" value="1"/>
</dbReference>
<evidence type="ECO:0000256" key="3">
    <source>
        <dbReference type="ARBA" id="ARBA00023015"/>
    </source>
</evidence>
<comment type="function">
    <text evidence="6">Repressor which binds to the hutP region in the histidine utilization (hut) operon. It blocks the expression of all the hut genes in the absence of inducer.</text>
</comment>
<dbReference type="SUPFAM" id="SSF64288">
    <property type="entry name" value="Chorismate lyase-like"/>
    <property type="match status" value="1"/>
</dbReference>
<dbReference type="GO" id="GO:0006547">
    <property type="term" value="P:L-histidine metabolic process"/>
    <property type="evidence" value="ECO:0007669"/>
    <property type="project" value="UniProtKB-UniRule"/>
</dbReference>
<dbReference type="InterPro" id="IPR036388">
    <property type="entry name" value="WH-like_DNA-bd_sf"/>
</dbReference>
<comment type="pathway">
    <text evidence="7">Amino-acid degradation; L-histidine degradation into L-glutamate [regulation].</text>
</comment>
<evidence type="ECO:0000313" key="11">
    <source>
        <dbReference type="EMBL" id="AWL10659.1"/>
    </source>
</evidence>
<keyword evidence="1" id="KW-0678">Repressor</keyword>
<dbReference type="InterPro" id="IPR010248">
    <property type="entry name" value="His_ut_repres"/>
</dbReference>
<dbReference type="SUPFAM" id="SSF46785">
    <property type="entry name" value="Winged helix' DNA-binding domain"/>
    <property type="match status" value="1"/>
</dbReference>
<evidence type="ECO:0000313" key="12">
    <source>
        <dbReference type="Proteomes" id="UP000245728"/>
    </source>
</evidence>
<dbReference type="PROSITE" id="PS50949">
    <property type="entry name" value="HTH_GNTR"/>
    <property type="match status" value="1"/>
</dbReference>
<dbReference type="InterPro" id="IPR011663">
    <property type="entry name" value="UTRA"/>
</dbReference>
<dbReference type="FunFam" id="3.40.1410.10:FF:000004">
    <property type="entry name" value="Histidine utilization repressor"/>
    <property type="match status" value="1"/>
</dbReference>
<protein>
    <recommendedName>
        <fullName evidence="8 9">Histidine utilization repressor</fullName>
    </recommendedName>
</protein>
<name>A0A2S2DZ78_9ALTE</name>
<dbReference type="SMART" id="SM00345">
    <property type="entry name" value="HTH_GNTR"/>
    <property type="match status" value="1"/>
</dbReference>
<dbReference type="KEGG" id="salh:HMF8227_00151"/>
<dbReference type="PANTHER" id="PTHR44846:SF16">
    <property type="entry name" value="TRANSCRIPTIONAL REGULATOR PHNF-RELATED"/>
    <property type="match status" value="1"/>
</dbReference>
<keyword evidence="2" id="KW-0369">Histidine metabolism</keyword>
<evidence type="ECO:0000256" key="9">
    <source>
        <dbReference type="NCBIfam" id="TIGR02018"/>
    </source>
</evidence>
<dbReference type="InterPro" id="IPR028978">
    <property type="entry name" value="Chorismate_lyase_/UTRA_dom_sf"/>
</dbReference>
<accession>A0A2S2DZ78</accession>
<dbReference type="RefSeq" id="WP_109338358.1">
    <property type="nucleotide sequence ID" value="NZ_CP029347.1"/>
</dbReference>
<dbReference type="GO" id="GO:0045892">
    <property type="term" value="P:negative regulation of DNA-templated transcription"/>
    <property type="evidence" value="ECO:0007669"/>
    <property type="project" value="UniProtKB-UniRule"/>
</dbReference>
<dbReference type="Gene3D" id="3.40.1410.10">
    <property type="entry name" value="Chorismate lyase-like"/>
    <property type="match status" value="1"/>
</dbReference>
<evidence type="ECO:0000256" key="5">
    <source>
        <dbReference type="ARBA" id="ARBA00023163"/>
    </source>
</evidence>
<dbReference type="AlphaFoldDB" id="A0A2S2DZ78"/>
<keyword evidence="5" id="KW-0804">Transcription</keyword>
<dbReference type="SMART" id="SM00866">
    <property type="entry name" value="UTRA"/>
    <property type="match status" value="1"/>
</dbReference>
<dbReference type="InterPro" id="IPR050679">
    <property type="entry name" value="Bact_HTH_transcr_reg"/>
</dbReference>
<evidence type="ECO:0000256" key="8">
    <source>
        <dbReference type="ARBA" id="ARBA00071620"/>
    </source>
</evidence>
<dbReference type="GO" id="GO:0003677">
    <property type="term" value="F:DNA binding"/>
    <property type="evidence" value="ECO:0007669"/>
    <property type="project" value="UniProtKB-UniRule"/>
</dbReference>
<evidence type="ECO:0000256" key="2">
    <source>
        <dbReference type="ARBA" id="ARBA00022808"/>
    </source>
</evidence>
<evidence type="ECO:0000256" key="7">
    <source>
        <dbReference type="ARBA" id="ARBA00060686"/>
    </source>
</evidence>
<keyword evidence="3" id="KW-0805">Transcription regulation</keyword>
<dbReference type="PRINTS" id="PR00037">
    <property type="entry name" value="HTHLACR"/>
</dbReference>
<evidence type="ECO:0000256" key="4">
    <source>
        <dbReference type="ARBA" id="ARBA00023125"/>
    </source>
</evidence>
<reference evidence="11 12" key="1">
    <citation type="submission" date="2018-05" db="EMBL/GenBank/DDBJ databases">
        <title>Salinimonas sp. HMF8227 Genome sequencing and assembly.</title>
        <authorList>
            <person name="Kang H."/>
            <person name="Kang J."/>
            <person name="Cha I."/>
            <person name="Kim H."/>
            <person name="Joh K."/>
        </authorList>
    </citation>
    <scope>NUCLEOTIDE SEQUENCE [LARGE SCALE GENOMIC DNA]</scope>
    <source>
        <strain evidence="11 12">HMF8227</strain>
    </source>
</reference>
<dbReference type="Gene3D" id="1.10.10.10">
    <property type="entry name" value="Winged helix-like DNA-binding domain superfamily/Winged helix DNA-binding domain"/>
    <property type="match status" value="1"/>
</dbReference>
<keyword evidence="12" id="KW-1185">Reference proteome</keyword>
<dbReference type="InterPro" id="IPR036390">
    <property type="entry name" value="WH_DNA-bd_sf"/>
</dbReference>
<dbReference type="FunFam" id="1.10.10.10:FF:000079">
    <property type="entry name" value="GntR family transcriptional regulator"/>
    <property type="match status" value="1"/>
</dbReference>
<dbReference type="PRINTS" id="PR00035">
    <property type="entry name" value="HTHGNTR"/>
</dbReference>
<dbReference type="InterPro" id="IPR001034">
    <property type="entry name" value="DeoR_HTH"/>
</dbReference>
<evidence type="ECO:0000259" key="10">
    <source>
        <dbReference type="PROSITE" id="PS50949"/>
    </source>
</evidence>
<dbReference type="NCBIfam" id="TIGR02018">
    <property type="entry name" value="his_ut_repres"/>
    <property type="match status" value="1"/>
</dbReference>
<dbReference type="Pfam" id="PF07702">
    <property type="entry name" value="UTRA"/>
    <property type="match status" value="1"/>
</dbReference>
<organism evidence="11 12">
    <name type="scientific">Saliniradius amylolyticus</name>
    <dbReference type="NCBI Taxonomy" id="2183582"/>
    <lineage>
        <taxon>Bacteria</taxon>
        <taxon>Pseudomonadati</taxon>
        <taxon>Pseudomonadota</taxon>
        <taxon>Gammaproteobacteria</taxon>
        <taxon>Alteromonadales</taxon>
        <taxon>Alteromonadaceae</taxon>
        <taxon>Saliniradius</taxon>
    </lineage>
</organism>
<feature type="domain" description="HTH gntR-type" evidence="10">
    <location>
        <begin position="3"/>
        <end position="71"/>
    </location>
</feature>
<dbReference type="InterPro" id="IPR000524">
    <property type="entry name" value="Tscrpt_reg_HTH_GntR"/>
</dbReference>
<evidence type="ECO:0000256" key="6">
    <source>
        <dbReference type="ARBA" id="ARBA00058362"/>
    </source>
</evidence>
<proteinExistence type="predicted"/>
<sequence length="234" mass="26099">MAVSKYQTIKQHLLDQIESGDWPEGHPVPSENQLAESFSVSRMTARRALQELADQGLIKRNQGAASVVASLKSQSSILEIKNIADEIADRGHRHKAQVLVASEQKAGMVFAAMLGLDRGDSYFETLICHWQDDSPIQLEQRYVNPKVVPEYLQQDFTQITPHEYLCQVAPLTEAEHRVEAVSADILAQQHLGLEAHAPCLRLHRTTWSKAGTVSYAVLTHPGDKFQLGGHLTFR</sequence>
<dbReference type="PANTHER" id="PTHR44846">
    <property type="entry name" value="MANNOSYL-D-GLYCERATE TRANSPORT/METABOLISM SYSTEM REPRESSOR MNGR-RELATED"/>
    <property type="match status" value="1"/>
</dbReference>
<dbReference type="GO" id="GO:0003700">
    <property type="term" value="F:DNA-binding transcription factor activity"/>
    <property type="evidence" value="ECO:0007669"/>
    <property type="project" value="UniProtKB-UniRule"/>
</dbReference>
<dbReference type="Pfam" id="PF00392">
    <property type="entry name" value="GntR"/>
    <property type="match status" value="1"/>
</dbReference>
<gene>
    <name evidence="11" type="ORF">HMF8227_00151</name>
</gene>